<protein>
    <submittedName>
        <fullName evidence="1">Uncharacterized protein</fullName>
    </submittedName>
</protein>
<reference evidence="1" key="1">
    <citation type="journal article" date="2023" name="G3 (Bethesda)">
        <title>A reference genome for the long-term kleptoplast-retaining sea slug Elysia crispata morphotype clarki.</title>
        <authorList>
            <person name="Eastman K.E."/>
            <person name="Pendleton A.L."/>
            <person name="Shaikh M.A."/>
            <person name="Suttiyut T."/>
            <person name="Ogas R."/>
            <person name="Tomko P."/>
            <person name="Gavelis G."/>
            <person name="Widhalm J.R."/>
            <person name="Wisecaver J.H."/>
        </authorList>
    </citation>
    <scope>NUCLEOTIDE SEQUENCE</scope>
    <source>
        <strain evidence="1">ECLA1</strain>
    </source>
</reference>
<dbReference type="AlphaFoldDB" id="A0AAE1D6Z8"/>
<name>A0AAE1D6Z8_9GAST</name>
<organism evidence="1 2">
    <name type="scientific">Elysia crispata</name>
    <name type="common">lettuce slug</name>
    <dbReference type="NCBI Taxonomy" id="231223"/>
    <lineage>
        <taxon>Eukaryota</taxon>
        <taxon>Metazoa</taxon>
        <taxon>Spiralia</taxon>
        <taxon>Lophotrochozoa</taxon>
        <taxon>Mollusca</taxon>
        <taxon>Gastropoda</taxon>
        <taxon>Heterobranchia</taxon>
        <taxon>Euthyneura</taxon>
        <taxon>Panpulmonata</taxon>
        <taxon>Sacoglossa</taxon>
        <taxon>Placobranchoidea</taxon>
        <taxon>Plakobranchidae</taxon>
        <taxon>Elysia</taxon>
    </lineage>
</organism>
<evidence type="ECO:0000313" key="1">
    <source>
        <dbReference type="EMBL" id="KAK3759676.1"/>
    </source>
</evidence>
<dbReference type="Proteomes" id="UP001283361">
    <property type="component" value="Unassembled WGS sequence"/>
</dbReference>
<evidence type="ECO:0000313" key="2">
    <source>
        <dbReference type="Proteomes" id="UP001283361"/>
    </source>
</evidence>
<accession>A0AAE1D6Z8</accession>
<comment type="caution">
    <text evidence="1">The sequence shown here is derived from an EMBL/GenBank/DDBJ whole genome shotgun (WGS) entry which is preliminary data.</text>
</comment>
<sequence length="72" mass="7756">MLNALTSTSSTLTHALPLTALPPTAAYSPTAFYLPQLYFSHSSTSCWLLPPQLYLPLYPSHSSTSHSSTSAK</sequence>
<keyword evidence="2" id="KW-1185">Reference proteome</keyword>
<proteinExistence type="predicted"/>
<dbReference type="EMBL" id="JAWDGP010005092">
    <property type="protein sequence ID" value="KAK3759676.1"/>
    <property type="molecule type" value="Genomic_DNA"/>
</dbReference>
<gene>
    <name evidence="1" type="ORF">RRG08_060771</name>
</gene>